<accession>X1ADP1</accession>
<sequence>VGAGFEMGNLREAKTLLKAMFESPAWKMVDERHFIQAGKFKYRPHYYAEMVARTKFHQAHSQATLVQAQNYGTDLVEVSSHNTTTKICIPFEGNIYSIKGTHPVFPPLTDTAPFHPNCLHLIYPTFESGLIAQGILAA</sequence>
<gene>
    <name evidence="1" type="ORF">S01H4_11128</name>
</gene>
<dbReference type="AlphaFoldDB" id="X1ADP1"/>
<dbReference type="Pfam" id="PF06152">
    <property type="entry name" value="Phage_min_cap2"/>
    <property type="match status" value="1"/>
</dbReference>
<proteinExistence type="predicted"/>
<feature type="non-terminal residue" evidence="1">
    <location>
        <position position="1"/>
    </location>
</feature>
<protein>
    <submittedName>
        <fullName evidence="1">Uncharacterized protein</fullName>
    </submittedName>
</protein>
<evidence type="ECO:0000313" key="1">
    <source>
        <dbReference type="EMBL" id="GAG70788.1"/>
    </source>
</evidence>
<dbReference type="EMBL" id="BART01004432">
    <property type="protein sequence ID" value="GAG70788.1"/>
    <property type="molecule type" value="Genomic_DNA"/>
</dbReference>
<organism evidence="1">
    <name type="scientific">marine sediment metagenome</name>
    <dbReference type="NCBI Taxonomy" id="412755"/>
    <lineage>
        <taxon>unclassified sequences</taxon>
        <taxon>metagenomes</taxon>
        <taxon>ecological metagenomes</taxon>
    </lineage>
</organism>
<dbReference type="GO" id="GO:0005198">
    <property type="term" value="F:structural molecule activity"/>
    <property type="evidence" value="ECO:0007669"/>
    <property type="project" value="InterPro"/>
</dbReference>
<comment type="caution">
    <text evidence="1">The sequence shown here is derived from an EMBL/GenBank/DDBJ whole genome shotgun (WGS) entry which is preliminary data.</text>
</comment>
<name>X1ADP1_9ZZZZ</name>
<dbReference type="InterPro" id="IPR009319">
    <property type="entry name" value="Phage_A118_VSP1"/>
</dbReference>
<reference evidence="1" key="1">
    <citation type="journal article" date="2014" name="Front. Microbiol.">
        <title>High frequency of phylogenetically diverse reductive dehalogenase-homologous genes in deep subseafloor sedimentary metagenomes.</title>
        <authorList>
            <person name="Kawai M."/>
            <person name="Futagami T."/>
            <person name="Toyoda A."/>
            <person name="Takaki Y."/>
            <person name="Nishi S."/>
            <person name="Hori S."/>
            <person name="Arai W."/>
            <person name="Tsubouchi T."/>
            <person name="Morono Y."/>
            <person name="Uchiyama I."/>
            <person name="Ito T."/>
            <person name="Fujiyama A."/>
            <person name="Inagaki F."/>
            <person name="Takami H."/>
        </authorList>
    </citation>
    <scope>NUCLEOTIDE SEQUENCE</scope>
    <source>
        <strain evidence="1">Expedition CK06-06</strain>
    </source>
</reference>